<keyword evidence="10" id="KW-1133">Transmembrane helix</keyword>
<dbReference type="InterPro" id="IPR004358">
    <property type="entry name" value="Sig_transdc_His_kin-like_C"/>
</dbReference>
<dbReference type="Pfam" id="PF02518">
    <property type="entry name" value="HATPase_c"/>
    <property type="match status" value="1"/>
</dbReference>
<protein>
    <recommendedName>
        <fullName evidence="3">Stage 0 sporulation protein A homolog</fullName>
        <ecNumber evidence="2">2.7.13.3</ecNumber>
    </recommendedName>
</protein>
<accession>A0A415DX94</accession>
<evidence type="ECO:0000256" key="2">
    <source>
        <dbReference type="ARBA" id="ARBA00012438"/>
    </source>
</evidence>
<dbReference type="EMBL" id="QRMS01000005">
    <property type="protein sequence ID" value="RHJ85220.1"/>
    <property type="molecule type" value="Genomic_DNA"/>
</dbReference>
<dbReference type="AlphaFoldDB" id="A0A415DX94"/>
<keyword evidence="5" id="KW-0808">Transferase</keyword>
<evidence type="ECO:0000313" key="14">
    <source>
        <dbReference type="Proteomes" id="UP000284841"/>
    </source>
</evidence>
<dbReference type="Gene3D" id="3.40.50.2300">
    <property type="match status" value="1"/>
</dbReference>
<dbReference type="PRINTS" id="PR00344">
    <property type="entry name" value="BCTRLSENSOR"/>
</dbReference>
<feature type="modified residue" description="4-aspartylphosphate" evidence="9">
    <location>
        <position position="639"/>
    </location>
</feature>
<keyword evidence="4 9" id="KW-0597">Phosphoprotein</keyword>
<feature type="domain" description="Response regulatory" evidence="12">
    <location>
        <begin position="587"/>
        <end position="708"/>
    </location>
</feature>
<dbReference type="GO" id="GO:0009927">
    <property type="term" value="F:histidine phosphotransfer kinase activity"/>
    <property type="evidence" value="ECO:0007669"/>
    <property type="project" value="TreeGrafter"/>
</dbReference>
<feature type="transmembrane region" description="Helical" evidence="10">
    <location>
        <begin position="297"/>
        <end position="321"/>
    </location>
</feature>
<dbReference type="InterPro" id="IPR001789">
    <property type="entry name" value="Sig_transdc_resp-reg_receiver"/>
</dbReference>
<dbReference type="SUPFAM" id="SSF55874">
    <property type="entry name" value="ATPase domain of HSP90 chaperone/DNA topoisomerase II/histidine kinase"/>
    <property type="match status" value="1"/>
</dbReference>
<sequence length="709" mass="79173">MKEIKLKKYQLKWKVVALLLAVVAAVLGGGYWLYQQSIEKAVYSTTESFMEQIADHDQLNIINQLNGKWEYLDSMLARVSESRNSNLKDVVYNLSVEAKSTDFDKLYLVMENGRIYNNSYLETDLEKAPWKKAYQQAEDYFVTSYSEDSREQWGEYLLYGKHLPTSIPCGKYKISGIVGLVPLDQVASQMKMESFDGRGVALVIRPTGEIITASQQYSSSTVTQNYLTSLESCDFYGDGSLEACKKAIEEGKGIFVEYEQDGERFSALFQPMELQGEEDWYLVVRVSQQVTAEQVRLLIWSSVPFFLVLGIVVLLVAWFLYHNVNAARIARASEQAKSTFLANMSHEIRTPLNGIVGLQYLMRENLDDREKLLEYLSKAEVSADFLKSVITDVLDMSKIENGQMELYTEEMNLKDLVGELETLIGIQAEEKGLHFSVDHTEASYPFVKGDVLRIKQVLTNLLGNALKFTPKGGDVSLKIQQIRAGDTAQTTFIVADTGYGMSPEFLEKIWVPFEQERRAASQNGTGLGTTLSKTLVEKMGGRISVESHLDKGTVFTIILPLEIVQPKEAPSASAAGAEKEIRLAGMRILVAEDNEINRMIICSVLEERGCIIFEAENGKDAVSIFENSEAGFFDLVLMDIQMPVMNGYAAAKAIRSSGRADSAKIPIFAMTANAFREDVDKALASGMNDVATKPLDISLLLEKINHLQS</sequence>
<evidence type="ECO:0000256" key="9">
    <source>
        <dbReference type="PROSITE-ProRule" id="PRU00169"/>
    </source>
</evidence>
<dbReference type="GO" id="GO:0000155">
    <property type="term" value="F:phosphorelay sensor kinase activity"/>
    <property type="evidence" value="ECO:0007669"/>
    <property type="project" value="InterPro"/>
</dbReference>
<organism evidence="13 14">
    <name type="scientific">Emergencia timonensis</name>
    <dbReference type="NCBI Taxonomy" id="1776384"/>
    <lineage>
        <taxon>Bacteria</taxon>
        <taxon>Bacillati</taxon>
        <taxon>Bacillota</taxon>
        <taxon>Clostridia</taxon>
        <taxon>Peptostreptococcales</taxon>
        <taxon>Anaerovoracaceae</taxon>
        <taxon>Emergencia</taxon>
    </lineage>
</organism>
<dbReference type="PANTHER" id="PTHR43047">
    <property type="entry name" value="TWO-COMPONENT HISTIDINE PROTEIN KINASE"/>
    <property type="match status" value="1"/>
</dbReference>
<keyword evidence="6" id="KW-0418">Kinase</keyword>
<dbReference type="InterPro" id="IPR011006">
    <property type="entry name" value="CheY-like_superfamily"/>
</dbReference>
<comment type="caution">
    <text evidence="13">The sequence shown here is derived from an EMBL/GenBank/DDBJ whole genome shotgun (WGS) entry which is preliminary data.</text>
</comment>
<comment type="catalytic activity">
    <reaction evidence="1">
        <text>ATP + protein L-histidine = ADP + protein N-phospho-L-histidine.</text>
        <dbReference type="EC" id="2.7.13.3"/>
    </reaction>
</comment>
<keyword evidence="10" id="KW-0812">Transmembrane</keyword>
<dbReference type="PROSITE" id="PS50109">
    <property type="entry name" value="HIS_KIN"/>
    <property type="match status" value="1"/>
</dbReference>
<dbReference type="SMART" id="SM00448">
    <property type="entry name" value="REC"/>
    <property type="match status" value="1"/>
</dbReference>
<evidence type="ECO:0000256" key="8">
    <source>
        <dbReference type="ARBA" id="ARBA00024867"/>
    </source>
</evidence>
<dbReference type="Pfam" id="PF00072">
    <property type="entry name" value="Response_reg"/>
    <property type="match status" value="1"/>
</dbReference>
<dbReference type="InterPro" id="IPR003661">
    <property type="entry name" value="HisK_dim/P_dom"/>
</dbReference>
<dbReference type="Gene3D" id="3.30.565.10">
    <property type="entry name" value="Histidine kinase-like ATPase, C-terminal domain"/>
    <property type="match status" value="1"/>
</dbReference>
<keyword evidence="10" id="KW-0472">Membrane</keyword>
<dbReference type="GO" id="GO:0005886">
    <property type="term" value="C:plasma membrane"/>
    <property type="evidence" value="ECO:0007669"/>
    <property type="project" value="TreeGrafter"/>
</dbReference>
<dbReference type="InterPro" id="IPR003594">
    <property type="entry name" value="HATPase_dom"/>
</dbReference>
<evidence type="ECO:0000256" key="4">
    <source>
        <dbReference type="ARBA" id="ARBA00022553"/>
    </source>
</evidence>
<evidence type="ECO:0000256" key="1">
    <source>
        <dbReference type="ARBA" id="ARBA00000085"/>
    </source>
</evidence>
<gene>
    <name evidence="13" type="ORF">DW099_16110</name>
</gene>
<dbReference type="InterPro" id="IPR036097">
    <property type="entry name" value="HisK_dim/P_sf"/>
</dbReference>
<dbReference type="STRING" id="1776384.GCA_900086585_00229"/>
<dbReference type="PANTHER" id="PTHR43047:SF72">
    <property type="entry name" value="OSMOSENSING HISTIDINE PROTEIN KINASE SLN1"/>
    <property type="match status" value="1"/>
</dbReference>
<evidence type="ECO:0000256" key="6">
    <source>
        <dbReference type="ARBA" id="ARBA00022777"/>
    </source>
</evidence>
<dbReference type="Pfam" id="PF00512">
    <property type="entry name" value="HisKA"/>
    <property type="match status" value="1"/>
</dbReference>
<dbReference type="SUPFAM" id="SSF47384">
    <property type="entry name" value="Homodimeric domain of signal transducing histidine kinase"/>
    <property type="match status" value="1"/>
</dbReference>
<evidence type="ECO:0000259" key="11">
    <source>
        <dbReference type="PROSITE" id="PS50109"/>
    </source>
</evidence>
<name>A0A415DX94_9FIRM</name>
<evidence type="ECO:0000259" key="12">
    <source>
        <dbReference type="PROSITE" id="PS50110"/>
    </source>
</evidence>
<comment type="function">
    <text evidence="8">May play the central regulatory role in sporulation. It may be an element of the effector pathway responsible for the activation of sporulation genes in response to nutritional stress. Spo0A may act in concert with spo0H (a sigma factor) to control the expression of some genes that are critical to the sporulation process.</text>
</comment>
<evidence type="ECO:0000256" key="7">
    <source>
        <dbReference type="ARBA" id="ARBA00023012"/>
    </source>
</evidence>
<evidence type="ECO:0000256" key="5">
    <source>
        <dbReference type="ARBA" id="ARBA00022679"/>
    </source>
</evidence>
<dbReference type="SMART" id="SM00388">
    <property type="entry name" value="HisKA"/>
    <property type="match status" value="1"/>
</dbReference>
<dbReference type="SUPFAM" id="SSF52172">
    <property type="entry name" value="CheY-like"/>
    <property type="match status" value="1"/>
</dbReference>
<reference evidence="13 14" key="1">
    <citation type="submission" date="2018-08" db="EMBL/GenBank/DDBJ databases">
        <title>A genome reference for cultivated species of the human gut microbiota.</title>
        <authorList>
            <person name="Zou Y."/>
            <person name="Xue W."/>
            <person name="Luo G."/>
        </authorList>
    </citation>
    <scope>NUCLEOTIDE SEQUENCE [LARGE SCALE GENOMIC DNA]</scope>
    <source>
        <strain evidence="13 14">AM07-24</strain>
    </source>
</reference>
<dbReference type="OrthoDB" id="9803190at2"/>
<keyword evidence="7" id="KW-0902">Two-component regulatory system</keyword>
<proteinExistence type="predicted"/>
<evidence type="ECO:0000256" key="3">
    <source>
        <dbReference type="ARBA" id="ARBA00018672"/>
    </source>
</evidence>
<dbReference type="InterPro" id="IPR036890">
    <property type="entry name" value="HATPase_C_sf"/>
</dbReference>
<dbReference type="RefSeq" id="WP_118336364.1">
    <property type="nucleotide sequence ID" value="NZ_AP025567.1"/>
</dbReference>
<dbReference type="Gene3D" id="1.10.287.130">
    <property type="match status" value="1"/>
</dbReference>
<dbReference type="PROSITE" id="PS50110">
    <property type="entry name" value="RESPONSE_REGULATORY"/>
    <property type="match status" value="1"/>
</dbReference>
<dbReference type="CDD" id="cd17546">
    <property type="entry name" value="REC_hyHK_CKI1_RcsC-like"/>
    <property type="match status" value="1"/>
</dbReference>
<dbReference type="Proteomes" id="UP000284841">
    <property type="component" value="Unassembled WGS sequence"/>
</dbReference>
<keyword evidence="14" id="KW-1185">Reference proteome</keyword>
<feature type="domain" description="Histidine kinase" evidence="11">
    <location>
        <begin position="343"/>
        <end position="563"/>
    </location>
</feature>
<evidence type="ECO:0000313" key="13">
    <source>
        <dbReference type="EMBL" id="RHJ85220.1"/>
    </source>
</evidence>
<dbReference type="InterPro" id="IPR005467">
    <property type="entry name" value="His_kinase_dom"/>
</dbReference>
<evidence type="ECO:0000256" key="10">
    <source>
        <dbReference type="SAM" id="Phobius"/>
    </source>
</evidence>
<dbReference type="EC" id="2.7.13.3" evidence="2"/>
<dbReference type="SMART" id="SM00387">
    <property type="entry name" value="HATPase_c"/>
    <property type="match status" value="1"/>
</dbReference>
<dbReference type="CDD" id="cd00082">
    <property type="entry name" value="HisKA"/>
    <property type="match status" value="1"/>
</dbReference>